<evidence type="ECO:0000259" key="6">
    <source>
        <dbReference type="Pfam" id="PF00149"/>
    </source>
</evidence>
<organism evidence="7 8">
    <name type="scientific">Desulfosporosinus hippei DSM 8344</name>
    <dbReference type="NCBI Taxonomy" id="1121419"/>
    <lineage>
        <taxon>Bacteria</taxon>
        <taxon>Bacillati</taxon>
        <taxon>Bacillota</taxon>
        <taxon>Clostridia</taxon>
        <taxon>Eubacteriales</taxon>
        <taxon>Desulfitobacteriaceae</taxon>
        <taxon>Desulfosporosinus</taxon>
    </lineage>
</organism>
<dbReference type="PANTHER" id="PTHR34990">
    <property type="entry name" value="UDP-2,3-DIACYLGLUCOSAMINE HYDROLASE-RELATED"/>
    <property type="match status" value="1"/>
</dbReference>
<dbReference type="Pfam" id="PF00149">
    <property type="entry name" value="Metallophos"/>
    <property type="match status" value="1"/>
</dbReference>
<protein>
    <submittedName>
        <fullName evidence="7">UDP-2,3-diacylglucosamine pyrophosphatase LpxH</fullName>
    </submittedName>
</protein>
<dbReference type="SUPFAM" id="SSF56300">
    <property type="entry name" value="Metallo-dependent phosphatases"/>
    <property type="match status" value="1"/>
</dbReference>
<keyword evidence="1" id="KW-1003">Cell membrane</keyword>
<evidence type="ECO:0000256" key="2">
    <source>
        <dbReference type="ARBA" id="ARBA00022519"/>
    </source>
</evidence>
<feature type="domain" description="Calcineurin-like phosphoesterase" evidence="6">
    <location>
        <begin position="24"/>
        <end position="231"/>
    </location>
</feature>
<proteinExistence type="predicted"/>
<keyword evidence="2" id="KW-0997">Cell inner membrane</keyword>
<dbReference type="RefSeq" id="WP_092335377.1">
    <property type="nucleotide sequence ID" value="NZ_FNCP01000031.1"/>
</dbReference>
<dbReference type="InterPro" id="IPR029052">
    <property type="entry name" value="Metallo-depent_PP-like"/>
</dbReference>
<evidence type="ECO:0000256" key="3">
    <source>
        <dbReference type="ARBA" id="ARBA00022723"/>
    </source>
</evidence>
<keyword evidence="8" id="KW-1185">Reference proteome</keyword>
<dbReference type="OrthoDB" id="9773199at2"/>
<dbReference type="GO" id="GO:0046872">
    <property type="term" value="F:metal ion binding"/>
    <property type="evidence" value="ECO:0007669"/>
    <property type="project" value="UniProtKB-KW"/>
</dbReference>
<evidence type="ECO:0000256" key="5">
    <source>
        <dbReference type="ARBA" id="ARBA00023211"/>
    </source>
</evidence>
<dbReference type="AlphaFoldDB" id="A0A1G8J2X3"/>
<keyword evidence="4" id="KW-0472">Membrane</keyword>
<dbReference type="GO" id="GO:0016020">
    <property type="term" value="C:membrane"/>
    <property type="evidence" value="ECO:0007669"/>
    <property type="project" value="GOC"/>
</dbReference>
<evidence type="ECO:0000313" key="7">
    <source>
        <dbReference type="EMBL" id="SDI25574.1"/>
    </source>
</evidence>
<dbReference type="GO" id="GO:0009245">
    <property type="term" value="P:lipid A biosynthetic process"/>
    <property type="evidence" value="ECO:0007669"/>
    <property type="project" value="TreeGrafter"/>
</dbReference>
<sequence length="298" mass="35032">MNKLKRISNVFESAEVIPFDDSSRFILMSDVHRGDGSWADDFLKNQNLYFAALTYYYNENYTYIEIGDGDELWKNKRLSDIMYVHSNAFWLLSKFYNEGRLHLIFGNHDMIKSKNKFVQKNLCESYNEKEKKYVPLFEKIHVHEGLVLKHTVTNQKILLIHGHQVSFLDYELWRFSRFLVRYFWRPLELFGVNDPTSTAKNYAKKDAVELKLSEWVIREKHMLIAGHTHRPMFPEVGEPPYFNDGSSVHPRSITAIEIDSGNITLVKWNVKTKDDGTLFIGREILAGPRKLSDYHNVE</sequence>
<evidence type="ECO:0000313" key="8">
    <source>
        <dbReference type="Proteomes" id="UP000198656"/>
    </source>
</evidence>
<dbReference type="STRING" id="1121419.SAMN05443529_1314"/>
<dbReference type="InterPro" id="IPR043461">
    <property type="entry name" value="LpxH-like"/>
</dbReference>
<accession>A0A1G8J2X3</accession>
<evidence type="ECO:0000256" key="4">
    <source>
        <dbReference type="ARBA" id="ARBA00023136"/>
    </source>
</evidence>
<evidence type="ECO:0000256" key="1">
    <source>
        <dbReference type="ARBA" id="ARBA00022475"/>
    </source>
</evidence>
<dbReference type="EMBL" id="FNCP01000031">
    <property type="protein sequence ID" value="SDI25574.1"/>
    <property type="molecule type" value="Genomic_DNA"/>
</dbReference>
<gene>
    <name evidence="7" type="ORF">SAMN05443529_1314</name>
</gene>
<dbReference type="GO" id="GO:0008758">
    <property type="term" value="F:UDP-2,3-diacylglucosamine hydrolase activity"/>
    <property type="evidence" value="ECO:0007669"/>
    <property type="project" value="TreeGrafter"/>
</dbReference>
<keyword evidence="3" id="KW-0479">Metal-binding</keyword>
<name>A0A1G8J2X3_9FIRM</name>
<keyword evidence="5" id="KW-0464">Manganese</keyword>
<reference evidence="8" key="1">
    <citation type="submission" date="2016-10" db="EMBL/GenBank/DDBJ databases">
        <authorList>
            <person name="Varghese N."/>
            <person name="Submissions S."/>
        </authorList>
    </citation>
    <scope>NUCLEOTIDE SEQUENCE [LARGE SCALE GENOMIC DNA]</scope>
    <source>
        <strain evidence="8">DSM 8344</strain>
    </source>
</reference>
<dbReference type="PANTHER" id="PTHR34990:SF2">
    <property type="entry name" value="BLL8164 PROTEIN"/>
    <property type="match status" value="1"/>
</dbReference>
<dbReference type="Proteomes" id="UP000198656">
    <property type="component" value="Unassembled WGS sequence"/>
</dbReference>
<dbReference type="Gene3D" id="3.60.21.10">
    <property type="match status" value="1"/>
</dbReference>
<dbReference type="InterPro" id="IPR004843">
    <property type="entry name" value="Calcineurin-like_PHP"/>
</dbReference>